<accession>A0A2T0FM40</accession>
<dbReference type="GO" id="GO:0003676">
    <property type="term" value="F:nucleic acid binding"/>
    <property type="evidence" value="ECO:0007669"/>
    <property type="project" value="InterPro"/>
</dbReference>
<dbReference type="Pfam" id="PF08797">
    <property type="entry name" value="HIRAN"/>
    <property type="match status" value="1"/>
</dbReference>
<keyword evidence="4" id="KW-0479">Metal-binding</keyword>
<evidence type="ECO:0000256" key="8">
    <source>
        <dbReference type="ARBA" id="ARBA00022801"/>
    </source>
</evidence>
<comment type="subcellular location">
    <subcellularLocation>
        <location evidence="1">Nucleus</location>
    </subcellularLocation>
</comment>
<dbReference type="InterPro" id="IPR000330">
    <property type="entry name" value="SNF2_N"/>
</dbReference>
<comment type="caution">
    <text evidence="18">The sequence shown here is derived from an EMBL/GenBank/DDBJ whole genome shotgun (WGS) entry which is preliminary data.</text>
</comment>
<keyword evidence="13" id="KW-0539">Nucleus</keyword>
<evidence type="ECO:0000256" key="1">
    <source>
        <dbReference type="ARBA" id="ARBA00004123"/>
    </source>
</evidence>
<keyword evidence="8" id="KW-0378">Hydrolase</keyword>
<dbReference type="InterPro" id="IPR001841">
    <property type="entry name" value="Znf_RING"/>
</dbReference>
<dbReference type="PROSITE" id="PS51192">
    <property type="entry name" value="HELICASE_ATP_BIND_1"/>
    <property type="match status" value="1"/>
</dbReference>
<dbReference type="PROSITE" id="PS51194">
    <property type="entry name" value="HELICASE_CTER"/>
    <property type="match status" value="1"/>
</dbReference>
<evidence type="ECO:0000256" key="9">
    <source>
        <dbReference type="ARBA" id="ARBA00022806"/>
    </source>
</evidence>
<dbReference type="InterPro" id="IPR038718">
    <property type="entry name" value="SNF2-like_sf"/>
</dbReference>
<evidence type="ECO:0000256" key="12">
    <source>
        <dbReference type="ARBA" id="ARBA00023204"/>
    </source>
</evidence>
<keyword evidence="19" id="KW-1185">Reference proteome</keyword>
<dbReference type="InterPro" id="IPR049730">
    <property type="entry name" value="SNF2/RAD54-like_C"/>
</dbReference>
<evidence type="ECO:0000256" key="4">
    <source>
        <dbReference type="ARBA" id="ARBA00022723"/>
    </source>
</evidence>
<dbReference type="PROSITE" id="PS50089">
    <property type="entry name" value="ZF_RING_2"/>
    <property type="match status" value="1"/>
</dbReference>
<dbReference type="Pfam" id="PF00176">
    <property type="entry name" value="SNF2-rel_dom"/>
    <property type="match status" value="1"/>
</dbReference>
<evidence type="ECO:0000256" key="7">
    <source>
        <dbReference type="ARBA" id="ARBA00022771"/>
    </source>
</evidence>
<dbReference type="STRING" id="45607.A0A2T0FM40"/>
<evidence type="ECO:0000256" key="10">
    <source>
        <dbReference type="ARBA" id="ARBA00022833"/>
    </source>
</evidence>
<dbReference type="Pfam" id="PF00271">
    <property type="entry name" value="Helicase_C"/>
    <property type="match status" value="1"/>
</dbReference>
<evidence type="ECO:0000256" key="5">
    <source>
        <dbReference type="ARBA" id="ARBA00022741"/>
    </source>
</evidence>
<dbReference type="GO" id="GO:0006281">
    <property type="term" value="P:DNA repair"/>
    <property type="evidence" value="ECO:0007669"/>
    <property type="project" value="UniProtKB-KW"/>
</dbReference>
<evidence type="ECO:0000313" key="19">
    <source>
        <dbReference type="Proteomes" id="UP000238350"/>
    </source>
</evidence>
<protein>
    <recommendedName>
        <fullName evidence="3">DNA repair protein RAD5</fullName>
    </recommendedName>
</protein>
<dbReference type="SMART" id="SM00490">
    <property type="entry name" value="HELICc"/>
    <property type="match status" value="1"/>
</dbReference>
<evidence type="ECO:0000256" key="2">
    <source>
        <dbReference type="ARBA" id="ARBA00007025"/>
    </source>
</evidence>
<evidence type="ECO:0000256" key="14">
    <source>
        <dbReference type="PROSITE-ProRule" id="PRU00175"/>
    </source>
</evidence>
<keyword evidence="9" id="KW-0347">Helicase</keyword>
<dbReference type="GO" id="GO:0016818">
    <property type="term" value="F:hydrolase activity, acting on acid anhydrides, in phosphorus-containing anhydrides"/>
    <property type="evidence" value="ECO:0007669"/>
    <property type="project" value="InterPro"/>
</dbReference>
<dbReference type="InterPro" id="IPR050628">
    <property type="entry name" value="SNF2_RAD54_helicase_TF"/>
</dbReference>
<dbReference type="OrthoDB" id="2801544at2759"/>
<evidence type="ECO:0000259" key="17">
    <source>
        <dbReference type="PROSITE" id="PS51194"/>
    </source>
</evidence>
<organism evidence="18 19">
    <name type="scientific">Wickerhamiella sorbophila</name>
    <dbReference type="NCBI Taxonomy" id="45607"/>
    <lineage>
        <taxon>Eukaryota</taxon>
        <taxon>Fungi</taxon>
        <taxon>Dikarya</taxon>
        <taxon>Ascomycota</taxon>
        <taxon>Saccharomycotina</taxon>
        <taxon>Dipodascomycetes</taxon>
        <taxon>Dipodascales</taxon>
        <taxon>Trichomonascaceae</taxon>
        <taxon>Wickerhamiella</taxon>
    </lineage>
</organism>
<dbReference type="InterPro" id="IPR001650">
    <property type="entry name" value="Helicase_C-like"/>
</dbReference>
<dbReference type="Proteomes" id="UP000238350">
    <property type="component" value="Unassembled WGS sequence"/>
</dbReference>
<keyword evidence="10" id="KW-0862">Zinc</keyword>
<feature type="domain" description="Helicase C-terminal" evidence="17">
    <location>
        <begin position="854"/>
        <end position="1013"/>
    </location>
</feature>
<evidence type="ECO:0000256" key="13">
    <source>
        <dbReference type="ARBA" id="ARBA00023242"/>
    </source>
</evidence>
<dbReference type="InterPro" id="IPR013083">
    <property type="entry name" value="Znf_RING/FYVE/PHD"/>
</dbReference>
<dbReference type="Gene3D" id="3.40.50.10810">
    <property type="entry name" value="Tandem AAA-ATPase domain"/>
    <property type="match status" value="1"/>
</dbReference>
<dbReference type="AlphaFoldDB" id="A0A2T0FM40"/>
<keyword evidence="7 14" id="KW-0863">Zinc-finger</keyword>
<reference evidence="18 19" key="1">
    <citation type="submission" date="2017-04" db="EMBL/GenBank/DDBJ databases">
        <title>Genome sequencing of [Candida] sorbophila.</title>
        <authorList>
            <person name="Ahn J.O."/>
        </authorList>
    </citation>
    <scope>NUCLEOTIDE SEQUENCE [LARGE SCALE GENOMIC DNA]</scope>
    <source>
        <strain evidence="18 19">DS02</strain>
    </source>
</reference>
<dbReference type="GO" id="GO:0008094">
    <property type="term" value="F:ATP-dependent activity, acting on DNA"/>
    <property type="evidence" value="ECO:0007669"/>
    <property type="project" value="TreeGrafter"/>
</dbReference>
<evidence type="ECO:0000256" key="3">
    <source>
        <dbReference type="ARBA" id="ARBA00013412"/>
    </source>
</evidence>
<evidence type="ECO:0000259" key="15">
    <source>
        <dbReference type="PROSITE" id="PS50089"/>
    </source>
</evidence>
<dbReference type="InterPro" id="IPR027417">
    <property type="entry name" value="P-loop_NTPase"/>
</dbReference>
<dbReference type="SMART" id="SM00487">
    <property type="entry name" value="DEXDc"/>
    <property type="match status" value="1"/>
</dbReference>
<dbReference type="SUPFAM" id="SSF52540">
    <property type="entry name" value="P-loop containing nucleoside triphosphate hydrolases"/>
    <property type="match status" value="2"/>
</dbReference>
<comment type="similarity">
    <text evidence="2">Belongs to the SNF2/RAD54 helicase family.</text>
</comment>
<dbReference type="EMBL" id="NDIQ01000022">
    <property type="protein sequence ID" value="PRT56052.1"/>
    <property type="molecule type" value="Genomic_DNA"/>
</dbReference>
<keyword evidence="11" id="KW-0067">ATP-binding</keyword>
<feature type="domain" description="RING-type" evidence="15">
    <location>
        <begin position="775"/>
        <end position="822"/>
    </location>
</feature>
<dbReference type="PANTHER" id="PTHR45626">
    <property type="entry name" value="TRANSCRIPTION TERMINATION FACTOR 2-RELATED"/>
    <property type="match status" value="1"/>
</dbReference>
<keyword evidence="6" id="KW-0227">DNA damage</keyword>
<dbReference type="GO" id="GO:0005634">
    <property type="term" value="C:nucleus"/>
    <property type="evidence" value="ECO:0007669"/>
    <property type="project" value="UniProtKB-SubCell"/>
</dbReference>
<dbReference type="SMART" id="SM00910">
    <property type="entry name" value="HIRAN"/>
    <property type="match status" value="1"/>
</dbReference>
<gene>
    <name evidence="18" type="ORF">B9G98_03672</name>
</gene>
<dbReference type="GO" id="GO:0005524">
    <property type="term" value="F:ATP binding"/>
    <property type="evidence" value="ECO:0007669"/>
    <property type="project" value="UniProtKB-KW"/>
</dbReference>
<keyword evidence="12" id="KW-0234">DNA repair</keyword>
<dbReference type="RefSeq" id="XP_024665997.1">
    <property type="nucleotide sequence ID" value="XM_024810229.1"/>
</dbReference>
<dbReference type="PANTHER" id="PTHR45626:SF22">
    <property type="entry name" value="DNA REPAIR PROTEIN RAD5"/>
    <property type="match status" value="1"/>
</dbReference>
<feature type="domain" description="Helicase ATP-binding" evidence="16">
    <location>
        <begin position="406"/>
        <end position="592"/>
    </location>
</feature>
<dbReference type="InterPro" id="IPR014001">
    <property type="entry name" value="Helicase_ATP-bd"/>
</dbReference>
<dbReference type="GO" id="GO:0004386">
    <property type="term" value="F:helicase activity"/>
    <property type="evidence" value="ECO:0007669"/>
    <property type="project" value="UniProtKB-KW"/>
</dbReference>
<name>A0A2T0FM40_9ASCO</name>
<dbReference type="CDD" id="cd18008">
    <property type="entry name" value="DEXDc_SHPRH-like"/>
    <property type="match status" value="1"/>
</dbReference>
<evidence type="ECO:0000259" key="16">
    <source>
        <dbReference type="PROSITE" id="PS51192"/>
    </source>
</evidence>
<dbReference type="GeneID" id="36517420"/>
<evidence type="ECO:0000313" key="18">
    <source>
        <dbReference type="EMBL" id="PRT56052.1"/>
    </source>
</evidence>
<dbReference type="CDD" id="cd18793">
    <property type="entry name" value="SF2_C_SNF"/>
    <property type="match status" value="1"/>
</dbReference>
<proteinExistence type="inferred from homology"/>
<dbReference type="SUPFAM" id="SSF57850">
    <property type="entry name" value="RING/U-box"/>
    <property type="match status" value="1"/>
</dbReference>
<evidence type="ECO:0000256" key="6">
    <source>
        <dbReference type="ARBA" id="ARBA00022763"/>
    </source>
</evidence>
<dbReference type="InterPro" id="IPR014905">
    <property type="entry name" value="HIRAN"/>
</dbReference>
<dbReference type="Gene3D" id="3.30.40.10">
    <property type="entry name" value="Zinc/RING finger domain, C3HC4 (zinc finger)"/>
    <property type="match status" value="1"/>
</dbReference>
<sequence length="1021" mass="114994">MSEFDYFKSGGTKRKFFETLDSPVGSKESTPVECDIRARLEEIVGPLGDEHFRILEPLARTKLELAVNKFFDGSLATPDDHTNTVPLREGNELFVDDDEPLVVPETAVVATVDPKTVSNLIGQLSDSTSEDFDPVQFEKKSLGSFQAEIWCTRSGKNLVQFGDKLAVRRIAAQSSKEDHVVRLHTLDGRDFARIRENDAKFMAVLIDTGVCEFVATCIYAEPVLRLGDAVIVQIDAYFLRSAFEVDVLDARSATVSTQPKGTIVDESKETNSEMVMRLRQLGLVQLFSRLSLMDARIPDINEALEQINTAISQSEEPEHSVSTGQMNMLYKNSARKELAEANPGDSFALSLYPYQKQALQWMLQRESGSKIPSSMLHPLWTRFEWPDKSGYFYANMHSGELSLELPTLEDTNMGGILADEMGLGKTITTLSLVHTTDAKLTLIVAPMSLLSQWESEVRRSAKAKTVHCLVYYGGGVNELSAYVSMISNYPKTVVTSYGVLVSEHKQLLKFREKNGLKTAVNSRQDGPSVLGLYGVRFDRLVLDEAHTIKNRNTRTAKACYDINAAKRWALTGTPIVNRLEDLYSLIKFLKVEPWNNFSFWKAFITAPFETADGAEDALKIVQSIIAPLCLRRTKDMKQNGKPLVSLPDKVVEVRRVAFSEDERRLYSHIYARVRTSVAAQVKNGTVNKSYTALLTKILRLRQVCCHPYLLRSRKPEQANPEDESIEVDSDVDNLVGDESITALVDGFSLESAASLDDKFPSEVMQSLVDSKSVECPICCTDPIPLDDQGYTECFHVACLDCILRHIDYQKAKGYSAYCFACRAPIHADRLYTVTKRRDGTAVLQRYQESRQSAKVKALVRELKQTKGRGKSVVFSQFTSFLDIIEQELARQGFPTVRMDGTMNQQKRTEVLEYFRNFSKDIILLLSLKVGGVGLNLVCARQAFLMDPWWSYAVEAQAIDRIHRMGQTENVRVVRFIVEGTLDERMLQIQERKRALSSVITEEERKDIQLENIKVLFELDKV</sequence>
<dbReference type="GO" id="GO:0008270">
    <property type="term" value="F:zinc ion binding"/>
    <property type="evidence" value="ECO:0007669"/>
    <property type="project" value="UniProtKB-KW"/>
</dbReference>
<dbReference type="Gene3D" id="3.40.50.300">
    <property type="entry name" value="P-loop containing nucleotide triphosphate hydrolases"/>
    <property type="match status" value="2"/>
</dbReference>
<keyword evidence="5" id="KW-0547">Nucleotide-binding</keyword>
<evidence type="ECO:0000256" key="11">
    <source>
        <dbReference type="ARBA" id="ARBA00022840"/>
    </source>
</evidence>